<dbReference type="AlphaFoldDB" id="A0A9N9BP67"/>
<organism evidence="1 2">
    <name type="scientific">Paraglomus brasilianum</name>
    <dbReference type="NCBI Taxonomy" id="144538"/>
    <lineage>
        <taxon>Eukaryota</taxon>
        <taxon>Fungi</taxon>
        <taxon>Fungi incertae sedis</taxon>
        <taxon>Mucoromycota</taxon>
        <taxon>Glomeromycotina</taxon>
        <taxon>Glomeromycetes</taxon>
        <taxon>Paraglomerales</taxon>
        <taxon>Paraglomeraceae</taxon>
        <taxon>Paraglomus</taxon>
    </lineage>
</organism>
<comment type="caution">
    <text evidence="1">The sequence shown here is derived from an EMBL/GenBank/DDBJ whole genome shotgun (WGS) entry which is preliminary data.</text>
</comment>
<protein>
    <submittedName>
        <fullName evidence="1">9946_t:CDS:1</fullName>
    </submittedName>
</protein>
<dbReference type="EMBL" id="CAJVPI010000777">
    <property type="protein sequence ID" value="CAG8571315.1"/>
    <property type="molecule type" value="Genomic_DNA"/>
</dbReference>
<keyword evidence="2" id="KW-1185">Reference proteome</keyword>
<evidence type="ECO:0000313" key="2">
    <source>
        <dbReference type="Proteomes" id="UP000789739"/>
    </source>
</evidence>
<sequence>MKVDGGKNPRVVEMTRKEILEEKKIGYAGIKLDFDLTSQEKSMIKDPVLDTCADLKEFREAPPNSDR</sequence>
<reference evidence="1" key="1">
    <citation type="submission" date="2021-06" db="EMBL/GenBank/DDBJ databases">
        <authorList>
            <person name="Kallberg Y."/>
            <person name="Tangrot J."/>
            <person name="Rosling A."/>
        </authorList>
    </citation>
    <scope>NUCLEOTIDE SEQUENCE</scope>
    <source>
        <strain evidence="1">BR232B</strain>
    </source>
</reference>
<accession>A0A9N9BP67</accession>
<name>A0A9N9BP67_9GLOM</name>
<dbReference type="Proteomes" id="UP000789739">
    <property type="component" value="Unassembled WGS sequence"/>
</dbReference>
<dbReference type="OrthoDB" id="10441466at2759"/>
<evidence type="ECO:0000313" key="1">
    <source>
        <dbReference type="EMBL" id="CAG8571315.1"/>
    </source>
</evidence>
<proteinExistence type="predicted"/>
<gene>
    <name evidence="1" type="ORF">PBRASI_LOCUS6114</name>
</gene>